<dbReference type="AlphaFoldDB" id="A0A9W2WJB6"/>
<proteinExistence type="predicted"/>
<dbReference type="RefSeq" id="XP_054939250.1">
    <property type="nucleotide sequence ID" value="XM_055083275.1"/>
</dbReference>
<sequence>MSEPPADVRAFLREHPSLRLEPGARKVRCSLTGHELPCRLPELQVYTRGKKYRRLVRASPAFDYAEFEPHIVPSTRNPHQLFCKLTLRHINKSPEHVLRHTQGRRYRRALQKYEECRKPGVEAVPACRQHGSRGRADQHDSDGPPRPREAFWEPASSDDGAAPSDSDDSMTDLYPPELFTKKDLGGTEHGDSTDDLLTGDEDEKPRRRREMGPGDSEAVGAGREQVLERGKQSCSLKKKSKSHHRKPKSFSSFKQSG</sequence>
<feature type="compositionally biased region" description="Basic and acidic residues" evidence="1">
    <location>
        <begin position="179"/>
        <end position="192"/>
    </location>
</feature>
<evidence type="ECO:0000256" key="1">
    <source>
        <dbReference type="SAM" id="MobiDB-lite"/>
    </source>
</evidence>
<protein>
    <submittedName>
        <fullName evidence="3">Surfeit locus protein 2 isoform X2</fullName>
    </submittedName>
</protein>
<dbReference type="PANTHER" id="PTHR34348">
    <property type="entry name" value="SURFEIT LOCUS PROTEIN 2"/>
    <property type="match status" value="1"/>
</dbReference>
<reference evidence="3" key="1">
    <citation type="submission" date="2025-08" db="UniProtKB">
        <authorList>
            <consortium name="RefSeq"/>
        </authorList>
    </citation>
    <scope>IDENTIFICATION</scope>
    <source>
        <tissue evidence="3">Muscle</tissue>
    </source>
</reference>
<gene>
    <name evidence="3" type="primary">SURF2</name>
</gene>
<dbReference type="Pfam" id="PF05477">
    <property type="entry name" value="SURF2"/>
    <property type="match status" value="1"/>
</dbReference>
<accession>A0A9W2WJB6</accession>
<evidence type="ECO:0000313" key="3">
    <source>
        <dbReference type="RefSeq" id="XP_054939250.1"/>
    </source>
</evidence>
<dbReference type="GeneID" id="102996016"/>
<dbReference type="InterPro" id="IPR008833">
    <property type="entry name" value="Surf2"/>
</dbReference>
<keyword evidence="2" id="KW-1185">Reference proteome</keyword>
<feature type="compositionally biased region" description="Basic residues" evidence="1">
    <location>
        <begin position="236"/>
        <end position="248"/>
    </location>
</feature>
<dbReference type="PANTHER" id="PTHR34348:SF1">
    <property type="entry name" value="SURFEIT LOCUS PROTEIN 2"/>
    <property type="match status" value="1"/>
</dbReference>
<feature type="compositionally biased region" description="Acidic residues" evidence="1">
    <location>
        <begin position="193"/>
        <end position="202"/>
    </location>
</feature>
<dbReference type="CTD" id="6835"/>
<organism evidence="2 3">
    <name type="scientific">Physeter macrocephalus</name>
    <name type="common">Sperm whale</name>
    <name type="synonym">Physeter catodon</name>
    <dbReference type="NCBI Taxonomy" id="9755"/>
    <lineage>
        <taxon>Eukaryota</taxon>
        <taxon>Metazoa</taxon>
        <taxon>Chordata</taxon>
        <taxon>Craniata</taxon>
        <taxon>Vertebrata</taxon>
        <taxon>Euteleostomi</taxon>
        <taxon>Mammalia</taxon>
        <taxon>Eutheria</taxon>
        <taxon>Laurasiatheria</taxon>
        <taxon>Artiodactyla</taxon>
        <taxon>Whippomorpha</taxon>
        <taxon>Cetacea</taxon>
        <taxon>Odontoceti</taxon>
        <taxon>Physeteridae</taxon>
        <taxon>Physeter</taxon>
    </lineage>
</organism>
<feature type="compositionally biased region" description="Basic and acidic residues" evidence="1">
    <location>
        <begin position="134"/>
        <end position="151"/>
    </location>
</feature>
<dbReference type="Proteomes" id="UP000248484">
    <property type="component" value="Unplaced"/>
</dbReference>
<evidence type="ECO:0000313" key="2">
    <source>
        <dbReference type="Proteomes" id="UP000248484"/>
    </source>
</evidence>
<feature type="region of interest" description="Disordered" evidence="1">
    <location>
        <begin position="126"/>
        <end position="257"/>
    </location>
</feature>
<feature type="compositionally biased region" description="Low complexity" evidence="1">
    <location>
        <begin position="154"/>
        <end position="164"/>
    </location>
</feature>
<name>A0A9W2WJB6_PHYMC</name>